<reference evidence="14" key="1">
    <citation type="submission" date="2023-03" db="EMBL/GenBank/DDBJ databases">
        <authorList>
            <person name="Julca I."/>
        </authorList>
    </citation>
    <scope>NUCLEOTIDE SEQUENCE</scope>
</reference>
<dbReference type="InterPro" id="IPR032675">
    <property type="entry name" value="LRR_dom_sf"/>
</dbReference>
<dbReference type="SUPFAM" id="SSF52540">
    <property type="entry name" value="P-loop containing nucleoside triphosphate hydrolases"/>
    <property type="match status" value="1"/>
</dbReference>
<evidence type="ECO:0000256" key="9">
    <source>
        <dbReference type="ARBA" id="ARBA00022821"/>
    </source>
</evidence>
<keyword evidence="5" id="KW-0433">Leucine-rich repeat</keyword>
<evidence type="ECO:0000256" key="4">
    <source>
        <dbReference type="ARBA" id="ARBA00022490"/>
    </source>
</evidence>
<gene>
    <name evidence="14" type="ORF">OLC1_LOCUS17089</name>
</gene>
<feature type="domain" description="Disease resistance protein winged helix" evidence="13">
    <location>
        <begin position="692"/>
        <end position="761"/>
    </location>
</feature>
<comment type="subcellular location">
    <subcellularLocation>
        <location evidence="2">Cytoplasm</location>
    </subcellularLocation>
</comment>
<keyword evidence="8" id="KW-0547">Nucleotide-binding</keyword>
<dbReference type="GO" id="GO:0005737">
    <property type="term" value="C:cytoplasm"/>
    <property type="evidence" value="ECO:0007669"/>
    <property type="project" value="UniProtKB-SubCell"/>
</dbReference>
<feature type="domain" description="Late blight resistance protein R1A-like N-terminal" evidence="12">
    <location>
        <begin position="157"/>
        <end position="375"/>
    </location>
</feature>
<dbReference type="Pfam" id="PF23559">
    <property type="entry name" value="WHD_DRP"/>
    <property type="match status" value="1"/>
</dbReference>
<evidence type="ECO:0000256" key="3">
    <source>
        <dbReference type="ARBA" id="ARBA00008894"/>
    </source>
</evidence>
<accession>A0AAV1DMS1</accession>
<dbReference type="InterPro" id="IPR027417">
    <property type="entry name" value="P-loop_NTPase"/>
</dbReference>
<evidence type="ECO:0000256" key="1">
    <source>
        <dbReference type="ARBA" id="ARBA00002074"/>
    </source>
</evidence>
<evidence type="ECO:0000256" key="2">
    <source>
        <dbReference type="ARBA" id="ARBA00004496"/>
    </source>
</evidence>
<keyword evidence="10" id="KW-0067">ATP-binding</keyword>
<dbReference type="InterPro" id="IPR021929">
    <property type="entry name" value="R1A-like_N"/>
</dbReference>
<dbReference type="InterPro" id="IPR044974">
    <property type="entry name" value="Disease_R_plants"/>
</dbReference>
<dbReference type="InterPro" id="IPR002182">
    <property type="entry name" value="NB-ARC"/>
</dbReference>
<dbReference type="Pfam" id="PF00931">
    <property type="entry name" value="NB-ARC"/>
    <property type="match status" value="1"/>
</dbReference>
<dbReference type="InterPro" id="IPR036388">
    <property type="entry name" value="WH-like_DNA-bd_sf"/>
</dbReference>
<dbReference type="GO" id="GO:0051607">
    <property type="term" value="P:defense response to virus"/>
    <property type="evidence" value="ECO:0007669"/>
    <property type="project" value="UniProtKB-ARBA"/>
</dbReference>
<protein>
    <submittedName>
        <fullName evidence="14">OLC1v1008900C2</fullName>
    </submittedName>
</protein>
<dbReference type="InterPro" id="IPR058922">
    <property type="entry name" value="WHD_DRP"/>
</dbReference>
<dbReference type="GO" id="GO:0043531">
    <property type="term" value="F:ADP binding"/>
    <property type="evidence" value="ECO:0007669"/>
    <property type="project" value="InterPro"/>
</dbReference>
<keyword evidence="4" id="KW-0963">Cytoplasm</keyword>
<comment type="function">
    <text evidence="1">Confers resistance to late blight (Phytophthora infestans) races carrying the avirulence gene Avr1. Resistance proteins guard the plant against pathogens that contain an appropriate avirulence protein via an indirect interaction with this avirulence protein. That triggers a defense system including the hypersensitive response, which restricts the pathogen growth.</text>
</comment>
<dbReference type="Gene3D" id="3.80.10.10">
    <property type="entry name" value="Ribonuclease Inhibitor"/>
    <property type="match status" value="2"/>
</dbReference>
<dbReference type="PRINTS" id="PR00364">
    <property type="entry name" value="DISEASERSIST"/>
</dbReference>
<dbReference type="FunFam" id="1.10.10.10:FF:000322">
    <property type="entry name" value="Probable disease resistance protein At1g63360"/>
    <property type="match status" value="1"/>
</dbReference>
<evidence type="ECO:0000313" key="15">
    <source>
        <dbReference type="Proteomes" id="UP001161247"/>
    </source>
</evidence>
<dbReference type="GO" id="GO:0005524">
    <property type="term" value="F:ATP binding"/>
    <property type="evidence" value="ECO:0007669"/>
    <property type="project" value="UniProtKB-KW"/>
</dbReference>
<evidence type="ECO:0000256" key="10">
    <source>
        <dbReference type="ARBA" id="ARBA00022840"/>
    </source>
</evidence>
<evidence type="ECO:0000313" key="14">
    <source>
        <dbReference type="EMBL" id="CAI9109137.1"/>
    </source>
</evidence>
<dbReference type="PANTHER" id="PTHR23155">
    <property type="entry name" value="DISEASE RESISTANCE PROTEIN RP"/>
    <property type="match status" value="1"/>
</dbReference>
<comment type="similarity">
    <text evidence="3">Belongs to the disease resistance NB-LRR family.</text>
</comment>
<evidence type="ECO:0000256" key="8">
    <source>
        <dbReference type="ARBA" id="ARBA00022741"/>
    </source>
</evidence>
<evidence type="ECO:0000259" key="13">
    <source>
        <dbReference type="Pfam" id="PF23559"/>
    </source>
</evidence>
<keyword evidence="9" id="KW-0611">Plant defense</keyword>
<dbReference type="FunFam" id="3.40.50.300:FF:001091">
    <property type="entry name" value="Probable disease resistance protein At1g61300"/>
    <property type="match status" value="1"/>
</dbReference>
<keyword evidence="15" id="KW-1185">Reference proteome</keyword>
<evidence type="ECO:0000259" key="12">
    <source>
        <dbReference type="Pfam" id="PF12061"/>
    </source>
</evidence>
<dbReference type="GO" id="GO:0009626">
    <property type="term" value="P:plant-type hypersensitive response"/>
    <property type="evidence" value="ECO:0007669"/>
    <property type="project" value="UniProtKB-KW"/>
</dbReference>
<keyword evidence="6" id="KW-0381">Hypersensitive response</keyword>
<name>A0AAV1DMS1_OLDCO</name>
<dbReference type="EMBL" id="OX459123">
    <property type="protein sequence ID" value="CAI9109137.1"/>
    <property type="molecule type" value="Genomic_DNA"/>
</dbReference>
<sequence length="1148" mass="129804">MSCSSRNSNKMASASDLISRIDSSLGDLQGMVKAMGPQVDSDLNFIIFALTSLKIFLLSAKKLGNDQSVLVPFLQKLEGVVSRLEKWFHIVRTFLSDADDHGQFDDVDDLDIDFQSLGEQISHLYDALFDPSRQSQPLTGVDVGIMFASAMKNLWLFHSLEWDVNVETLEEPMKALEEQILFLENLRLFAFKSAEPESNKADEDFLIHLGAVSVNVAFLNFRCQSENIPEKSFSEQVLLFVSQLVEYIKPIHPRVYNAYTAILRSSKSWRRLLAPADRDMDQEDSLAKGFLDSLRSNLSEMLLLLESEDVVSGNDQLWGVVSSMKDQLQELYQGLGSLTTILSHKPTNDFDLNAKDRFFDVVCDAGILICSLYQTQVQLDHDLWHLLEAIRRIIAEFGKKAASGLDFEVQTLEAKMKGVTMAHHHHHVPSQRTLSSDNEIVGYVEEVESIKNQLTRGSKQVRIVSIVGMPGQGKTTLAARVYNDPSILLHFSARAWTSVSQVVDKSRVLLDLLGQIDPDKCSGIISDHDLVQKVWRSLKGKKYLIFLDDIWEAEAWSSLKEAFPEDHTASRIMFTSRHHDVAPSEEAHELRAFSEEESMDLLQRKLFGGSSWPDELVDLGRKIAQICKGLPLTILIVAGILATVEPNGWKKILRGLGSGTVSSTEQCRNTLELSYSHLPEHLRPCLLYLATFPEDKEVSVKRLFQLWIAEGLVQKDETEHFEDVAEEYLKHLVGRSLISVAKQKSTGGVKACRIHDLLHEFCLHKAKDEWFFSILPDMDKVLEFHAPDCLRRLCINSDPKHLRMSNTSLQSVRSLNFNYYAQQVLPNLTFMFHMCKLLKVLDLEQLNLGLVFPSEIGLLVQLSFLAIRGSMPDIPLSIGTLSNLETFILNHLAENKTVSLPDSFWNLQKLRYFYMTCQGGVFPMENIANSSDLCELDWLSGIAIPCHPHDMERLLLKFPNIRKLKCTLLKSPNMLINHVKIVVPQILCQLESLSISLSYDGVTHSEFSLPANLKKLTLSNFPLSSSSLSTISRLSNLEVLKFEDVHFKGNTWEMEEAEFSKLRILQLSSWCLLSWTASDDQFDLLEKLVLVRCGSLKEVPSCLDYIPTLEVIELRYCSKKVMELVGNIKEAQENYGNSELKIINVKSG</sequence>
<evidence type="ECO:0000256" key="6">
    <source>
        <dbReference type="ARBA" id="ARBA00022667"/>
    </source>
</evidence>
<dbReference type="SUPFAM" id="SSF52058">
    <property type="entry name" value="L domain-like"/>
    <property type="match status" value="1"/>
</dbReference>
<dbReference type="Pfam" id="PF12061">
    <property type="entry name" value="NB-LRR"/>
    <property type="match status" value="1"/>
</dbReference>
<organism evidence="14 15">
    <name type="scientific">Oldenlandia corymbosa var. corymbosa</name>
    <dbReference type="NCBI Taxonomy" id="529605"/>
    <lineage>
        <taxon>Eukaryota</taxon>
        <taxon>Viridiplantae</taxon>
        <taxon>Streptophyta</taxon>
        <taxon>Embryophyta</taxon>
        <taxon>Tracheophyta</taxon>
        <taxon>Spermatophyta</taxon>
        <taxon>Magnoliopsida</taxon>
        <taxon>eudicotyledons</taxon>
        <taxon>Gunneridae</taxon>
        <taxon>Pentapetalae</taxon>
        <taxon>asterids</taxon>
        <taxon>lamiids</taxon>
        <taxon>Gentianales</taxon>
        <taxon>Rubiaceae</taxon>
        <taxon>Rubioideae</taxon>
        <taxon>Spermacoceae</taxon>
        <taxon>Hedyotis-Oldenlandia complex</taxon>
        <taxon>Oldenlandia</taxon>
    </lineage>
</organism>
<evidence type="ECO:0000259" key="11">
    <source>
        <dbReference type="Pfam" id="PF00931"/>
    </source>
</evidence>
<dbReference type="Proteomes" id="UP001161247">
    <property type="component" value="Chromosome 6"/>
</dbReference>
<dbReference type="InterPro" id="IPR042197">
    <property type="entry name" value="Apaf_helical"/>
</dbReference>
<feature type="domain" description="NB-ARC" evidence="11">
    <location>
        <begin position="446"/>
        <end position="607"/>
    </location>
</feature>
<dbReference type="AlphaFoldDB" id="A0AAV1DMS1"/>
<dbReference type="PANTHER" id="PTHR23155:SF1152">
    <property type="entry name" value="AAA+ ATPASE DOMAIN-CONTAINING PROTEIN"/>
    <property type="match status" value="1"/>
</dbReference>
<keyword evidence="7" id="KW-0677">Repeat</keyword>
<dbReference type="Gene3D" id="1.10.10.10">
    <property type="entry name" value="Winged helix-like DNA-binding domain superfamily/Winged helix DNA-binding domain"/>
    <property type="match status" value="1"/>
</dbReference>
<evidence type="ECO:0000256" key="7">
    <source>
        <dbReference type="ARBA" id="ARBA00022737"/>
    </source>
</evidence>
<evidence type="ECO:0000256" key="5">
    <source>
        <dbReference type="ARBA" id="ARBA00022614"/>
    </source>
</evidence>
<proteinExistence type="inferred from homology"/>
<dbReference type="Gene3D" id="3.40.50.300">
    <property type="entry name" value="P-loop containing nucleotide triphosphate hydrolases"/>
    <property type="match status" value="1"/>
</dbReference>
<dbReference type="Gene3D" id="1.10.8.430">
    <property type="entry name" value="Helical domain of apoptotic protease-activating factors"/>
    <property type="match status" value="1"/>
</dbReference>